<comment type="similarity">
    <text evidence="2 6 7">Belongs to the type IB topoisomerase family.</text>
</comment>
<dbReference type="Proteomes" id="UP000243052">
    <property type="component" value="Chromosome iii"/>
</dbReference>
<dbReference type="GO" id="GO:0005730">
    <property type="term" value="C:nucleolus"/>
    <property type="evidence" value="ECO:0007669"/>
    <property type="project" value="TreeGrafter"/>
</dbReference>
<dbReference type="Gene3D" id="1.10.132.10">
    <property type="match status" value="1"/>
</dbReference>
<dbReference type="FunFam" id="3.90.15.10:FF:000002">
    <property type="entry name" value="DNA topoisomerase I"/>
    <property type="match status" value="1"/>
</dbReference>
<feature type="domain" description="DNA topoisomerase I eukaryotic-type" evidence="10">
    <location>
        <begin position="263"/>
        <end position="712"/>
    </location>
</feature>
<dbReference type="InterPro" id="IPR025834">
    <property type="entry name" value="TopoI_C_dom"/>
</dbReference>
<dbReference type="AlphaFoldDB" id="A0A0X8HRJ0"/>
<evidence type="ECO:0000256" key="4">
    <source>
        <dbReference type="ARBA" id="ARBA00023125"/>
    </source>
</evidence>
<dbReference type="Gene3D" id="2.170.11.10">
    <property type="entry name" value="DNA Topoisomerase I, domain 2"/>
    <property type="match status" value="1"/>
</dbReference>
<evidence type="ECO:0000256" key="5">
    <source>
        <dbReference type="ARBA" id="ARBA00023235"/>
    </source>
</evidence>
<comment type="catalytic activity">
    <reaction evidence="1 6 7">
        <text>ATP-independent breakage of single-stranded DNA, followed by passage and rejoining.</text>
        <dbReference type="EC" id="5.6.2.1"/>
    </reaction>
</comment>
<evidence type="ECO:0000259" key="10">
    <source>
        <dbReference type="SMART" id="SM00435"/>
    </source>
</evidence>
<organism evidence="11 12">
    <name type="scientific">Eremothecium sinecaudum</name>
    <dbReference type="NCBI Taxonomy" id="45286"/>
    <lineage>
        <taxon>Eukaryota</taxon>
        <taxon>Fungi</taxon>
        <taxon>Dikarya</taxon>
        <taxon>Ascomycota</taxon>
        <taxon>Saccharomycotina</taxon>
        <taxon>Saccharomycetes</taxon>
        <taxon>Saccharomycetales</taxon>
        <taxon>Saccharomycetaceae</taxon>
        <taxon>Eremothecium</taxon>
    </lineage>
</organism>
<dbReference type="InterPro" id="IPR014711">
    <property type="entry name" value="TopoI_cat_a-hlx-sub_euk"/>
</dbReference>
<dbReference type="InterPro" id="IPR011010">
    <property type="entry name" value="DNA_brk_join_enz"/>
</dbReference>
<name>A0A0X8HRJ0_9SACH</name>
<keyword evidence="12" id="KW-1185">Reference proteome</keyword>
<reference evidence="11 12" key="1">
    <citation type="submission" date="2016-01" db="EMBL/GenBank/DDBJ databases">
        <title>Genome sequence of the yeast Holleya sinecauda.</title>
        <authorList>
            <person name="Dietrich F.S."/>
        </authorList>
    </citation>
    <scope>NUCLEOTIDE SEQUENCE [LARGE SCALE GENOMIC DNA]</scope>
    <source>
        <strain evidence="11 12">ATCC 58844</strain>
    </source>
</reference>
<dbReference type="InterPro" id="IPR013030">
    <property type="entry name" value="DNA_topo_DNA_db_N_dom2"/>
</dbReference>
<dbReference type="PRINTS" id="PR00416">
    <property type="entry name" value="EUTPISMRASEI"/>
</dbReference>
<feature type="coiled-coil region" evidence="8">
    <location>
        <begin position="627"/>
        <end position="686"/>
    </location>
</feature>
<dbReference type="InterPro" id="IPR048045">
    <property type="entry name" value="Topoisomer_I_DNA-bd"/>
</dbReference>
<dbReference type="OrthoDB" id="47179at2759"/>
<evidence type="ECO:0000256" key="7">
    <source>
        <dbReference type="RuleBase" id="RU365101"/>
    </source>
</evidence>
<evidence type="ECO:0000256" key="9">
    <source>
        <dbReference type="SAM" id="MobiDB-lite"/>
    </source>
</evidence>
<keyword evidence="8" id="KW-0175">Coiled coil</keyword>
<dbReference type="FunFam" id="1.10.10.41:FF:000001">
    <property type="entry name" value="DNA topoisomerase I"/>
    <property type="match status" value="1"/>
</dbReference>
<dbReference type="InterPro" id="IPR013499">
    <property type="entry name" value="TopoI_euk"/>
</dbReference>
<dbReference type="FunFam" id="2.170.11.10:FF:000001">
    <property type="entry name" value="DNA topoisomerase I"/>
    <property type="match status" value="1"/>
</dbReference>
<dbReference type="CDD" id="cd03488">
    <property type="entry name" value="Topoisomer_IB_N_htopoI_like"/>
    <property type="match status" value="1"/>
</dbReference>
<dbReference type="SUPFAM" id="SSF56349">
    <property type="entry name" value="DNA breaking-rejoining enzymes"/>
    <property type="match status" value="1"/>
</dbReference>
<sequence>MTVKPKHESSSSEEDIPLKATVSNTKASTLKKVKKVRKVAPKKEESSEEEDDEALSKAVKKRKKVRKENASKTKKIKIEDAIDSKVEKTNPDDKSDDSDTFRWWEQEENGDNTVKWVTLRHNGVMFPPEYVPLPSHVKLYYDGKPVDLPPQAEEVAGFFGGLLESDHAKNPVFQKNFFKDFLDVLNENGGTRNNIEIKSFEKCDFTKMFEYYQLQREEKKRLTPQEKKLIKLEKDKLEEPYKFCYLDGRKEQVGNFKLEPPDLFRGRGAHPKTGKLKRRVYPEDIVLNLDKDAPIPVPPAGHKWGEIRHDNTVQWLCMWRENISNSFKYVRLAANSSLKGMSDYKKFEKARELKKYIDLIRAEYTKNLKSKVMLERQISVATYLIDVFALRAGGEKSEDEADTVGCCSLRYEHVTLKPPTTVVFDFLGKDSIRYYQEVEVNKQVFKNLSIFKRPPKQPGHQLFDRLDPSILNKHLQNYMPGLTAKVFRTFNASKTMQDQLDLIPNEGTIAEKLMRYNAANRKVAILCNHQRTVTRGHVTSVQKATEKIEELEWAKIRYKKAILQLDKSQLKKDPNFFREIDDLTNEEQQAIHKRLIEREREKYNKKFIRENDKRKFENEELLPESDLQSWLASVDELEKQYAEELESGIVTVKPALQDVDKLRSQIEKLEQRIATSSLQLKDKEENSTVALSTSKISYIDPRLSVAFCKKYNVPLEKVFTKALREKFQWAIESADANWRFCET</sequence>
<dbReference type="GO" id="GO:0007059">
    <property type="term" value="P:chromosome segregation"/>
    <property type="evidence" value="ECO:0007669"/>
    <property type="project" value="TreeGrafter"/>
</dbReference>
<dbReference type="SMART" id="SM00435">
    <property type="entry name" value="TOPEUc"/>
    <property type="match status" value="1"/>
</dbReference>
<dbReference type="FunFam" id="1.10.132.10:FF:000003">
    <property type="entry name" value="DNA topoisomerase I"/>
    <property type="match status" value="1"/>
</dbReference>
<dbReference type="CDD" id="cd00659">
    <property type="entry name" value="Topo_IB_C"/>
    <property type="match status" value="1"/>
</dbReference>
<dbReference type="InterPro" id="IPR013034">
    <property type="entry name" value="DNA_topo_DNA_db_N_dom1"/>
</dbReference>
<dbReference type="Gene3D" id="1.10.10.41">
    <property type="entry name" value="Yeast DNA topoisomerase - domain 1"/>
    <property type="match status" value="1"/>
</dbReference>
<comment type="function">
    <text evidence="7">Releases the supercoiling and torsional tension of DNA introduced during the DNA replication and transcription by transiently cleaving and rejoining one strand of the DNA duplex. Introduces a single-strand break via transesterification at the specific target site 5'-[CT]CCTTp site in duplex DNA. The scissile phosphodiester is attacked by the catalytic tyrosine of the enzyme, resulting in the formation of a DNA-(3'-phosphotyrosyl)-enzyme intermediate and the expulsion of a 5'-OH DNA strand. The free DNA strand then undergoes passage around the unbroken strand thus removing DNA supercoils. Finally, in the religation step, the DNA 5'-OH attacks the covalent intermediate to expel the active-site tyrosine and restore the DNA phosphodiester backbone.</text>
</comment>
<feature type="region of interest" description="Disordered" evidence="9">
    <location>
        <begin position="1"/>
        <end position="78"/>
    </location>
</feature>
<dbReference type="GO" id="GO:0003917">
    <property type="term" value="F:DNA topoisomerase type I (single strand cut, ATP-independent) activity"/>
    <property type="evidence" value="ECO:0007669"/>
    <property type="project" value="UniProtKB-UniRule"/>
</dbReference>
<feature type="compositionally biased region" description="Basic and acidic residues" evidence="9">
    <location>
        <begin position="67"/>
        <end position="78"/>
    </location>
</feature>
<dbReference type="Gene3D" id="3.90.15.10">
    <property type="entry name" value="Topoisomerase I, Chain A, domain 3"/>
    <property type="match status" value="1"/>
</dbReference>
<feature type="active site" description="O-(3'-phospho-DNA)-tyrosine intermediate" evidence="6">
    <location>
        <position position="698"/>
    </location>
</feature>
<evidence type="ECO:0000313" key="12">
    <source>
        <dbReference type="Proteomes" id="UP000243052"/>
    </source>
</evidence>
<dbReference type="PANTHER" id="PTHR10290:SF3">
    <property type="entry name" value="DNA TOPOISOMERASE 1"/>
    <property type="match status" value="1"/>
</dbReference>
<proteinExistence type="inferred from homology"/>
<dbReference type="PANTHER" id="PTHR10290">
    <property type="entry name" value="DNA TOPOISOMERASE I"/>
    <property type="match status" value="1"/>
</dbReference>
<dbReference type="SUPFAM" id="SSF56741">
    <property type="entry name" value="Eukaryotic DNA topoisomerase I, N-terminal DNA-binding fragment"/>
    <property type="match status" value="1"/>
</dbReference>
<keyword evidence="3 6" id="KW-0799">Topoisomerase</keyword>
<evidence type="ECO:0000256" key="8">
    <source>
        <dbReference type="SAM" id="Coils"/>
    </source>
</evidence>
<evidence type="ECO:0000313" key="11">
    <source>
        <dbReference type="EMBL" id="AMD20144.1"/>
    </source>
</evidence>
<dbReference type="EMBL" id="CP014243">
    <property type="protein sequence ID" value="AMD20144.1"/>
    <property type="molecule type" value="Genomic_DNA"/>
</dbReference>
<protein>
    <recommendedName>
        <fullName evidence="7">DNA topoisomerase I</fullName>
        <ecNumber evidence="7">5.6.2.1</ecNumber>
    </recommendedName>
    <alternativeName>
        <fullName evidence="7">DNA topoisomerase 1</fullName>
    </alternativeName>
</protein>
<dbReference type="STRING" id="45286.A0A0X8HRJ0"/>
<dbReference type="InterPro" id="IPR013500">
    <property type="entry name" value="TopoI_cat_euk"/>
</dbReference>
<dbReference type="InterPro" id="IPR018521">
    <property type="entry name" value="TopoIB_AS"/>
</dbReference>
<keyword evidence="4 6" id="KW-0238">DNA-binding</keyword>
<evidence type="ECO:0000256" key="2">
    <source>
        <dbReference type="ARBA" id="ARBA00006645"/>
    </source>
</evidence>
<dbReference type="Pfam" id="PF14370">
    <property type="entry name" value="Topo_C_assoc"/>
    <property type="match status" value="1"/>
</dbReference>
<dbReference type="RefSeq" id="XP_017987140.1">
    <property type="nucleotide sequence ID" value="XM_018130972.1"/>
</dbReference>
<dbReference type="InterPro" id="IPR014727">
    <property type="entry name" value="TopoI_cat_a/b-sub_euk"/>
</dbReference>
<dbReference type="GO" id="GO:0006265">
    <property type="term" value="P:DNA topological change"/>
    <property type="evidence" value="ECO:0007669"/>
    <property type="project" value="UniProtKB-UniRule"/>
</dbReference>
<dbReference type="InterPro" id="IPR008336">
    <property type="entry name" value="TopoI_DNA-bd_euk"/>
</dbReference>
<dbReference type="PROSITE" id="PS52038">
    <property type="entry name" value="TOPO_IB_2"/>
    <property type="match status" value="1"/>
</dbReference>
<feature type="compositionally biased region" description="Basic residues" evidence="9">
    <location>
        <begin position="29"/>
        <end position="40"/>
    </location>
</feature>
<dbReference type="GeneID" id="28723378"/>
<dbReference type="GO" id="GO:0003677">
    <property type="term" value="F:DNA binding"/>
    <property type="evidence" value="ECO:0007669"/>
    <property type="project" value="UniProtKB-UniRule"/>
</dbReference>
<keyword evidence="5 6" id="KW-0413">Isomerase</keyword>
<dbReference type="Pfam" id="PF01028">
    <property type="entry name" value="Topoisom_I"/>
    <property type="match status" value="1"/>
</dbReference>
<dbReference type="GO" id="GO:0005694">
    <property type="term" value="C:chromosome"/>
    <property type="evidence" value="ECO:0007669"/>
    <property type="project" value="InterPro"/>
</dbReference>
<dbReference type="PROSITE" id="PS00176">
    <property type="entry name" value="TOPO_IB_1"/>
    <property type="match status" value="1"/>
</dbReference>
<dbReference type="InterPro" id="IPR051062">
    <property type="entry name" value="Topoisomerase_IB"/>
</dbReference>
<evidence type="ECO:0000256" key="3">
    <source>
        <dbReference type="ARBA" id="ARBA00023029"/>
    </source>
</evidence>
<dbReference type="GO" id="GO:0006338">
    <property type="term" value="P:chromatin remodeling"/>
    <property type="evidence" value="ECO:0007669"/>
    <property type="project" value="UniProtKB-ARBA"/>
</dbReference>
<dbReference type="InterPro" id="IPR001631">
    <property type="entry name" value="TopoI"/>
</dbReference>
<dbReference type="GO" id="GO:0006260">
    <property type="term" value="P:DNA replication"/>
    <property type="evidence" value="ECO:0007669"/>
    <property type="project" value="TreeGrafter"/>
</dbReference>
<dbReference type="Pfam" id="PF02919">
    <property type="entry name" value="Topoisom_I_N"/>
    <property type="match status" value="1"/>
</dbReference>
<accession>A0A0X8HRJ0</accession>
<evidence type="ECO:0000256" key="6">
    <source>
        <dbReference type="PROSITE-ProRule" id="PRU01382"/>
    </source>
</evidence>
<evidence type="ECO:0000256" key="1">
    <source>
        <dbReference type="ARBA" id="ARBA00000213"/>
    </source>
</evidence>
<gene>
    <name evidence="11" type="ORF">AW171_hschr32015</name>
</gene>
<feature type="compositionally biased region" description="Basic and acidic residues" evidence="9">
    <location>
        <begin position="1"/>
        <end position="10"/>
    </location>
</feature>
<dbReference type="InterPro" id="IPR036202">
    <property type="entry name" value="TopoI_DNA-bd_euk_N_sf"/>
</dbReference>
<dbReference type="EC" id="5.6.2.1" evidence="7"/>